<feature type="domain" description="HTH gntR-type" evidence="4">
    <location>
        <begin position="4"/>
        <end position="72"/>
    </location>
</feature>
<comment type="caution">
    <text evidence="5">The sequence shown here is derived from an EMBL/GenBank/DDBJ whole genome shotgun (WGS) entry which is preliminary data.</text>
</comment>
<dbReference type="SUPFAM" id="SSF64288">
    <property type="entry name" value="Chorismate lyase-like"/>
    <property type="match status" value="1"/>
</dbReference>
<evidence type="ECO:0000259" key="4">
    <source>
        <dbReference type="PROSITE" id="PS50949"/>
    </source>
</evidence>
<dbReference type="PANTHER" id="PTHR44846">
    <property type="entry name" value="MANNOSYL-D-GLYCERATE TRANSPORT/METABOLISM SYSTEM REPRESSOR MNGR-RELATED"/>
    <property type="match status" value="1"/>
</dbReference>
<dbReference type="InterPro" id="IPR011663">
    <property type="entry name" value="UTRA"/>
</dbReference>
<dbReference type="CDD" id="cd07377">
    <property type="entry name" value="WHTH_GntR"/>
    <property type="match status" value="1"/>
</dbReference>
<dbReference type="InterPro" id="IPR050679">
    <property type="entry name" value="Bact_HTH_transcr_reg"/>
</dbReference>
<evidence type="ECO:0000256" key="1">
    <source>
        <dbReference type="ARBA" id="ARBA00023015"/>
    </source>
</evidence>
<dbReference type="RefSeq" id="WP_346053593.1">
    <property type="nucleotide sequence ID" value="NZ_BAABIB010000049.1"/>
</dbReference>
<dbReference type="PANTHER" id="PTHR44846:SF1">
    <property type="entry name" value="MANNOSYL-D-GLYCERATE TRANSPORT_METABOLISM SYSTEM REPRESSOR MNGR-RELATED"/>
    <property type="match status" value="1"/>
</dbReference>
<proteinExistence type="predicted"/>
<dbReference type="InterPro" id="IPR036388">
    <property type="entry name" value="WH-like_DNA-bd_sf"/>
</dbReference>
<dbReference type="PRINTS" id="PR00035">
    <property type="entry name" value="HTHGNTR"/>
</dbReference>
<dbReference type="InterPro" id="IPR036390">
    <property type="entry name" value="WH_DNA-bd_sf"/>
</dbReference>
<evidence type="ECO:0000313" key="5">
    <source>
        <dbReference type="EMBL" id="GAA5159041.1"/>
    </source>
</evidence>
<dbReference type="Pfam" id="PF07702">
    <property type="entry name" value="UTRA"/>
    <property type="match status" value="1"/>
</dbReference>
<dbReference type="Proteomes" id="UP001500192">
    <property type="component" value="Unassembled WGS sequence"/>
</dbReference>
<evidence type="ECO:0000313" key="6">
    <source>
        <dbReference type="Proteomes" id="UP001500192"/>
    </source>
</evidence>
<keyword evidence="2" id="KW-0238">DNA-binding</keyword>
<dbReference type="Gene3D" id="3.40.1410.10">
    <property type="entry name" value="Chorismate lyase-like"/>
    <property type="match status" value="1"/>
</dbReference>
<name>A0ABP9QC38_9PSEU</name>
<gene>
    <name evidence="5" type="primary">nagR</name>
    <name evidence="5" type="ORF">GCM10023214_20990</name>
</gene>
<dbReference type="InterPro" id="IPR000524">
    <property type="entry name" value="Tscrpt_reg_HTH_GntR"/>
</dbReference>
<evidence type="ECO:0000256" key="3">
    <source>
        <dbReference type="ARBA" id="ARBA00023163"/>
    </source>
</evidence>
<dbReference type="Gene3D" id="1.10.10.10">
    <property type="entry name" value="Winged helix-like DNA-binding domain superfamily/Winged helix DNA-binding domain"/>
    <property type="match status" value="1"/>
</dbReference>
<protein>
    <submittedName>
        <fullName evidence="5">Transcriptional regulator NagR</fullName>
    </submittedName>
</protein>
<dbReference type="SMART" id="SM00866">
    <property type="entry name" value="UTRA"/>
    <property type="match status" value="1"/>
</dbReference>
<dbReference type="PROSITE" id="PS50949">
    <property type="entry name" value="HTH_GNTR"/>
    <property type="match status" value="1"/>
</dbReference>
<sequence length="238" mass="25946">MTRAPMYRVIYDDIVSQITSGALAPADQLPSETDLARQYGVSRMTVRQALDRLGSDQFVRRRQGLGTFVTEEPRRARRLGRLRSFAEELGESAQQVASRIVRCETTTAPVDVARALGGVEGDTVTRLTRVRLVDGAPAALQDAWIPYAVAPSLSREPLLEGSLYRTLTERYGVRLRHADHAMVALALDPERAGLLGLAPGGAVLEGRRSTYDDAGDVVEYTVSVTLPAFPLLLRIDAG</sequence>
<dbReference type="SMART" id="SM00345">
    <property type="entry name" value="HTH_GNTR"/>
    <property type="match status" value="1"/>
</dbReference>
<dbReference type="InterPro" id="IPR028978">
    <property type="entry name" value="Chorismate_lyase_/UTRA_dom_sf"/>
</dbReference>
<evidence type="ECO:0000256" key="2">
    <source>
        <dbReference type="ARBA" id="ARBA00023125"/>
    </source>
</evidence>
<dbReference type="Pfam" id="PF00392">
    <property type="entry name" value="GntR"/>
    <property type="match status" value="1"/>
</dbReference>
<keyword evidence="6" id="KW-1185">Reference proteome</keyword>
<keyword evidence="1" id="KW-0805">Transcription regulation</keyword>
<accession>A0ABP9QC38</accession>
<reference evidence="6" key="1">
    <citation type="journal article" date="2019" name="Int. J. Syst. Evol. Microbiol.">
        <title>The Global Catalogue of Microorganisms (GCM) 10K type strain sequencing project: providing services to taxonomists for standard genome sequencing and annotation.</title>
        <authorList>
            <consortium name="The Broad Institute Genomics Platform"/>
            <consortium name="The Broad Institute Genome Sequencing Center for Infectious Disease"/>
            <person name="Wu L."/>
            <person name="Ma J."/>
        </authorList>
    </citation>
    <scope>NUCLEOTIDE SEQUENCE [LARGE SCALE GENOMIC DNA]</scope>
    <source>
        <strain evidence="6">JCM 18054</strain>
    </source>
</reference>
<keyword evidence="3" id="KW-0804">Transcription</keyword>
<dbReference type="SUPFAM" id="SSF46785">
    <property type="entry name" value="Winged helix' DNA-binding domain"/>
    <property type="match status" value="1"/>
</dbReference>
<organism evidence="5 6">
    <name type="scientific">Amycolatopsis dongchuanensis</name>
    <dbReference type="NCBI Taxonomy" id="1070866"/>
    <lineage>
        <taxon>Bacteria</taxon>
        <taxon>Bacillati</taxon>
        <taxon>Actinomycetota</taxon>
        <taxon>Actinomycetes</taxon>
        <taxon>Pseudonocardiales</taxon>
        <taxon>Pseudonocardiaceae</taxon>
        <taxon>Amycolatopsis</taxon>
    </lineage>
</organism>
<dbReference type="EMBL" id="BAABIB010000049">
    <property type="protein sequence ID" value="GAA5159041.1"/>
    <property type="molecule type" value="Genomic_DNA"/>
</dbReference>